<dbReference type="HOGENOM" id="CLU_2221041_0_0_5"/>
<dbReference type="AlphaFoldDB" id="B3PZW7"/>
<feature type="region of interest" description="Disordered" evidence="1">
    <location>
        <begin position="1"/>
        <end position="32"/>
    </location>
</feature>
<reference evidence="2 3" key="1">
    <citation type="submission" date="2008-04" db="EMBL/GenBank/DDBJ databases">
        <title>Genome diversity and DNA divergence of Rhizobium etli.</title>
        <authorList>
            <person name="Gonzalez V."/>
            <person name="Acosta J.L."/>
            <person name="Santamaria R.I."/>
            <person name="Bustos P."/>
            <person name="Hernandez-Gonzalez I.L."/>
            <person name="Fernandez J.L."/>
            <person name="Diaz R."/>
            <person name="Flores M."/>
            <person name="Mora J."/>
            <person name="Palacios R."/>
            <person name="Davila G."/>
        </authorList>
    </citation>
    <scope>NUCLEOTIDE SEQUENCE [LARGE SCALE GENOMIC DNA]</scope>
    <source>
        <strain evidence="2 3">CIAT 652</strain>
    </source>
</reference>
<evidence type="ECO:0000313" key="2">
    <source>
        <dbReference type="EMBL" id="ACE92767.1"/>
    </source>
</evidence>
<name>B3PZW7_RHIE6</name>
<accession>B3PZW7</accession>
<gene>
    <name evidence="2" type="ordered locus">RHECIAT_CH0003829</name>
</gene>
<evidence type="ECO:0000256" key="1">
    <source>
        <dbReference type="SAM" id="MobiDB-lite"/>
    </source>
</evidence>
<dbReference type="Proteomes" id="UP000008817">
    <property type="component" value="Chromosome"/>
</dbReference>
<dbReference type="KEGG" id="rec:RHECIAT_CH0003829"/>
<dbReference type="EMBL" id="CP001074">
    <property type="protein sequence ID" value="ACE92767.1"/>
    <property type="molecule type" value="Genomic_DNA"/>
</dbReference>
<evidence type="ECO:0000313" key="3">
    <source>
        <dbReference type="Proteomes" id="UP000008817"/>
    </source>
</evidence>
<proteinExistence type="predicted"/>
<protein>
    <submittedName>
        <fullName evidence="2">Uncharacterized protein</fullName>
    </submittedName>
</protein>
<organism evidence="2 3">
    <name type="scientific">Rhizobium etli (strain CIAT 652)</name>
    <dbReference type="NCBI Taxonomy" id="491916"/>
    <lineage>
        <taxon>Bacteria</taxon>
        <taxon>Pseudomonadati</taxon>
        <taxon>Pseudomonadota</taxon>
        <taxon>Alphaproteobacteria</taxon>
        <taxon>Hyphomicrobiales</taxon>
        <taxon>Rhizobiaceae</taxon>
        <taxon>Rhizobium/Agrobacterium group</taxon>
        <taxon>Rhizobium</taxon>
    </lineage>
</organism>
<sequence length="106" mass="12102">MPRGRRDCPVGSNAPDHGISLENSGMAKRQRAEQLLNERQRRTILMMADSYGLDAIAERFGFTISEAKEAVRSCRDWARSKNEASATDWDAQYRSWVRDEVVRQIG</sequence>